<dbReference type="EMBL" id="CM029042">
    <property type="protein sequence ID" value="KAG2622075.1"/>
    <property type="molecule type" value="Genomic_DNA"/>
</dbReference>
<dbReference type="PANTHER" id="PTHR34480">
    <property type="entry name" value="OS01G0967800 PROTEIN-RELATED"/>
    <property type="match status" value="1"/>
</dbReference>
<proteinExistence type="predicted"/>
<dbReference type="AlphaFoldDB" id="A0A8T0UJ92"/>
<protein>
    <submittedName>
        <fullName evidence="1">Uncharacterized protein</fullName>
    </submittedName>
</protein>
<accession>A0A8T0UJ92</accession>
<evidence type="ECO:0000313" key="2">
    <source>
        <dbReference type="Proteomes" id="UP000823388"/>
    </source>
</evidence>
<reference evidence="1" key="1">
    <citation type="submission" date="2020-05" db="EMBL/GenBank/DDBJ databases">
        <title>WGS assembly of Panicum virgatum.</title>
        <authorList>
            <person name="Lovell J.T."/>
            <person name="Jenkins J."/>
            <person name="Shu S."/>
            <person name="Juenger T.E."/>
            <person name="Schmutz J."/>
        </authorList>
    </citation>
    <scope>NUCLEOTIDE SEQUENCE</scope>
    <source>
        <strain evidence="1">AP13</strain>
    </source>
</reference>
<gene>
    <name evidence="1" type="ORF">PVAP13_3NG287100</name>
</gene>
<sequence>LTVGRKLDKLDDVSLKLEYPPDKLCANWFFKHYEESLEWYFDLERCQDASFDNYQRLVLHNRRYVDWDYYISIVNTYEQDLAYVQYFEEVAKQTKWIEDYLRDSTIQWKRIEGAVFMQALEIAADFPNVSPLLVTYGFPEYICSIRYDYARKGLDDLYFEIWKRVAKGKMSSKEALFEIQKKDMIPLRRVEIKNELENVPYRYPIKERYDAYVAGIDKMTPEDKARQLIREAVVKINSSKPKYLFDYAKRKVDIAKEIALISQGRR</sequence>
<dbReference type="Proteomes" id="UP000823388">
    <property type="component" value="Chromosome 3N"/>
</dbReference>
<feature type="non-terminal residue" evidence="1">
    <location>
        <position position="1"/>
    </location>
</feature>
<comment type="caution">
    <text evidence="1">The sequence shown here is derived from an EMBL/GenBank/DDBJ whole genome shotgun (WGS) entry which is preliminary data.</text>
</comment>
<keyword evidence="2" id="KW-1185">Reference proteome</keyword>
<organism evidence="1 2">
    <name type="scientific">Panicum virgatum</name>
    <name type="common">Blackwell switchgrass</name>
    <dbReference type="NCBI Taxonomy" id="38727"/>
    <lineage>
        <taxon>Eukaryota</taxon>
        <taxon>Viridiplantae</taxon>
        <taxon>Streptophyta</taxon>
        <taxon>Embryophyta</taxon>
        <taxon>Tracheophyta</taxon>
        <taxon>Spermatophyta</taxon>
        <taxon>Magnoliopsida</taxon>
        <taxon>Liliopsida</taxon>
        <taxon>Poales</taxon>
        <taxon>Poaceae</taxon>
        <taxon>PACMAD clade</taxon>
        <taxon>Panicoideae</taxon>
        <taxon>Panicodae</taxon>
        <taxon>Paniceae</taxon>
        <taxon>Panicinae</taxon>
        <taxon>Panicum</taxon>
        <taxon>Panicum sect. Hiantes</taxon>
    </lineage>
</organism>
<dbReference type="PANTHER" id="PTHR34480:SF11">
    <property type="entry name" value="OS05G0173500 PROTEIN"/>
    <property type="match status" value="1"/>
</dbReference>
<name>A0A8T0UJ92_PANVG</name>
<evidence type="ECO:0000313" key="1">
    <source>
        <dbReference type="EMBL" id="KAG2622075.1"/>
    </source>
</evidence>